<feature type="transmembrane region" description="Helical" evidence="1">
    <location>
        <begin position="57"/>
        <end position="76"/>
    </location>
</feature>
<protein>
    <recommendedName>
        <fullName evidence="4">Phosphatidate cytidylyltransferase</fullName>
    </recommendedName>
</protein>
<proteinExistence type="predicted"/>
<reference evidence="3" key="1">
    <citation type="journal article" date="2019" name="Int. J. Syst. Evol. Microbiol.">
        <title>The Global Catalogue of Microorganisms (GCM) 10K type strain sequencing project: providing services to taxonomists for standard genome sequencing and annotation.</title>
        <authorList>
            <consortium name="The Broad Institute Genomics Platform"/>
            <consortium name="The Broad Institute Genome Sequencing Center for Infectious Disease"/>
            <person name="Wu L."/>
            <person name="Ma J."/>
        </authorList>
    </citation>
    <scope>NUCLEOTIDE SEQUENCE [LARGE SCALE GENOMIC DNA]</scope>
    <source>
        <strain evidence="3">JCM 17214</strain>
    </source>
</reference>
<sequence>MGKGKYHLNIHSQEFLLSTLWSLPAMTRFQPFFALCLILLTFTLSSCELAGDIFKAGAWSAVIGIFLVVLLVGFIIRKMRG</sequence>
<evidence type="ECO:0000313" key="2">
    <source>
        <dbReference type="EMBL" id="GAA3919817.1"/>
    </source>
</evidence>
<evidence type="ECO:0000313" key="3">
    <source>
        <dbReference type="Proteomes" id="UP001499909"/>
    </source>
</evidence>
<keyword evidence="1" id="KW-0472">Membrane</keyword>
<dbReference type="EMBL" id="BAABDH010000003">
    <property type="protein sequence ID" value="GAA3919817.1"/>
    <property type="molecule type" value="Genomic_DNA"/>
</dbReference>
<dbReference type="Proteomes" id="UP001499909">
    <property type="component" value="Unassembled WGS sequence"/>
</dbReference>
<accession>A0ABP7MCL5</accession>
<keyword evidence="1" id="KW-1133">Transmembrane helix</keyword>
<name>A0ABP7MCL5_9BACT</name>
<gene>
    <name evidence="2" type="ORF">GCM10022406_02830</name>
</gene>
<organism evidence="2 3">
    <name type="scientific">Hymenobacter algoricola</name>
    <dbReference type="NCBI Taxonomy" id="486267"/>
    <lineage>
        <taxon>Bacteria</taxon>
        <taxon>Pseudomonadati</taxon>
        <taxon>Bacteroidota</taxon>
        <taxon>Cytophagia</taxon>
        <taxon>Cytophagales</taxon>
        <taxon>Hymenobacteraceae</taxon>
        <taxon>Hymenobacter</taxon>
    </lineage>
</organism>
<evidence type="ECO:0008006" key="4">
    <source>
        <dbReference type="Google" id="ProtNLM"/>
    </source>
</evidence>
<keyword evidence="3" id="KW-1185">Reference proteome</keyword>
<evidence type="ECO:0000256" key="1">
    <source>
        <dbReference type="SAM" id="Phobius"/>
    </source>
</evidence>
<comment type="caution">
    <text evidence="2">The sequence shown here is derived from an EMBL/GenBank/DDBJ whole genome shotgun (WGS) entry which is preliminary data.</text>
</comment>
<keyword evidence="1" id="KW-0812">Transmembrane</keyword>